<dbReference type="InterPro" id="IPR032466">
    <property type="entry name" value="Metal_Hydrolase"/>
</dbReference>
<comment type="caution">
    <text evidence="3">The sequence shown here is derived from an EMBL/GenBank/DDBJ whole genome shotgun (WGS) entry which is preliminary data.</text>
</comment>
<keyword evidence="1" id="KW-0378">Hydrolase</keyword>
<dbReference type="InterPro" id="IPR011059">
    <property type="entry name" value="Metal-dep_hydrolase_composite"/>
</dbReference>
<dbReference type="Proteomes" id="UP001168972">
    <property type="component" value="Unassembled WGS sequence"/>
</dbReference>
<proteinExistence type="predicted"/>
<feature type="domain" description="Amidohydrolase-related" evidence="2">
    <location>
        <begin position="56"/>
        <end position="194"/>
    </location>
</feature>
<name>A0AA39C8K8_MICHY</name>
<organism evidence="3 4">
    <name type="scientific">Microctonus hyperodae</name>
    <name type="common">Parasitoid wasp</name>
    <dbReference type="NCBI Taxonomy" id="165561"/>
    <lineage>
        <taxon>Eukaryota</taxon>
        <taxon>Metazoa</taxon>
        <taxon>Ecdysozoa</taxon>
        <taxon>Arthropoda</taxon>
        <taxon>Hexapoda</taxon>
        <taxon>Insecta</taxon>
        <taxon>Pterygota</taxon>
        <taxon>Neoptera</taxon>
        <taxon>Endopterygota</taxon>
        <taxon>Hymenoptera</taxon>
        <taxon>Apocrita</taxon>
        <taxon>Ichneumonoidea</taxon>
        <taxon>Braconidae</taxon>
        <taxon>Euphorinae</taxon>
        <taxon>Microctonus</taxon>
    </lineage>
</organism>
<sequence length="218" mass="24611">MVEEDLLQFYNCKILRAGKLNKEDLWVRNGIIIDPEKVFYDEKIHATVRIDCQNAIISPGYIDLQINGGFGIDFSHDVDNVEEGLNKVSKELLAHGVTSFCPTLVTSSAENYHKILPRIKRSRGGTHGAAVLGVHVEGPFISTNKKGAHQEFYIKKFKNGFQSLLEIYGNLENISYITLAPEIDNSYEVISELCKRNIKVSVGKTIIHTPLINIKYYR</sequence>
<dbReference type="Gene3D" id="2.30.40.10">
    <property type="entry name" value="Urease, subunit C, domain 1"/>
    <property type="match status" value="1"/>
</dbReference>
<dbReference type="SUPFAM" id="SSF51556">
    <property type="entry name" value="Metallo-dependent hydrolases"/>
    <property type="match status" value="1"/>
</dbReference>
<dbReference type="GO" id="GO:0006046">
    <property type="term" value="P:N-acetylglucosamine catabolic process"/>
    <property type="evidence" value="ECO:0007669"/>
    <property type="project" value="TreeGrafter"/>
</dbReference>
<dbReference type="Pfam" id="PF01979">
    <property type="entry name" value="Amidohydro_1"/>
    <property type="match status" value="1"/>
</dbReference>
<accession>A0AA39C8K8</accession>
<dbReference type="Gene3D" id="3.20.20.140">
    <property type="entry name" value="Metal-dependent hydrolases"/>
    <property type="match status" value="1"/>
</dbReference>
<reference evidence="3" key="1">
    <citation type="journal article" date="2023" name="bioRxiv">
        <title>Scaffold-level genome assemblies of two parasitoid biocontrol wasps reveal the parthenogenesis mechanism and an associated novel virus.</title>
        <authorList>
            <person name="Inwood S."/>
            <person name="Skelly J."/>
            <person name="Guhlin J."/>
            <person name="Harrop T."/>
            <person name="Goldson S."/>
            <person name="Dearden P."/>
        </authorList>
    </citation>
    <scope>NUCLEOTIDE SEQUENCE</scope>
    <source>
        <strain evidence="3">Lincoln</strain>
        <tissue evidence="3">Whole body</tissue>
    </source>
</reference>
<evidence type="ECO:0000313" key="3">
    <source>
        <dbReference type="EMBL" id="KAK0159848.1"/>
    </source>
</evidence>
<keyword evidence="4" id="KW-1185">Reference proteome</keyword>
<dbReference type="PANTHER" id="PTHR11113">
    <property type="entry name" value="N-ACETYLGLUCOSAMINE-6-PHOSPHATE DEACETYLASE"/>
    <property type="match status" value="1"/>
</dbReference>
<gene>
    <name evidence="3" type="ORF">PV327_010915</name>
</gene>
<dbReference type="GO" id="GO:0008448">
    <property type="term" value="F:N-acetylglucosamine-6-phosphate deacetylase activity"/>
    <property type="evidence" value="ECO:0007669"/>
    <property type="project" value="TreeGrafter"/>
</dbReference>
<evidence type="ECO:0000256" key="1">
    <source>
        <dbReference type="ARBA" id="ARBA00022801"/>
    </source>
</evidence>
<dbReference type="PANTHER" id="PTHR11113:SF14">
    <property type="entry name" value="N-ACETYLGLUCOSAMINE-6-PHOSPHATE DEACETYLASE"/>
    <property type="match status" value="1"/>
</dbReference>
<reference evidence="3" key="2">
    <citation type="submission" date="2023-03" db="EMBL/GenBank/DDBJ databases">
        <authorList>
            <person name="Inwood S.N."/>
            <person name="Skelly J.G."/>
            <person name="Guhlin J."/>
            <person name="Harrop T.W.R."/>
            <person name="Goldson S.G."/>
            <person name="Dearden P.K."/>
        </authorList>
    </citation>
    <scope>NUCLEOTIDE SEQUENCE</scope>
    <source>
        <strain evidence="3">Lincoln</strain>
        <tissue evidence="3">Whole body</tissue>
    </source>
</reference>
<dbReference type="InterPro" id="IPR006680">
    <property type="entry name" value="Amidohydro-rel"/>
</dbReference>
<dbReference type="SUPFAM" id="SSF51338">
    <property type="entry name" value="Composite domain of metallo-dependent hydrolases"/>
    <property type="match status" value="1"/>
</dbReference>
<protein>
    <recommendedName>
        <fullName evidence="2">Amidohydrolase-related domain-containing protein</fullName>
    </recommendedName>
</protein>
<evidence type="ECO:0000259" key="2">
    <source>
        <dbReference type="Pfam" id="PF01979"/>
    </source>
</evidence>
<evidence type="ECO:0000313" key="4">
    <source>
        <dbReference type="Proteomes" id="UP001168972"/>
    </source>
</evidence>
<dbReference type="AlphaFoldDB" id="A0AA39C8K8"/>
<dbReference type="EMBL" id="JAQQBR010001836">
    <property type="protein sequence ID" value="KAK0159848.1"/>
    <property type="molecule type" value="Genomic_DNA"/>
</dbReference>